<organism evidence="2 3">
    <name type="scientific">Monilinia fructicola</name>
    <name type="common">Brown rot fungus</name>
    <name type="synonym">Ciboria fructicola</name>
    <dbReference type="NCBI Taxonomy" id="38448"/>
    <lineage>
        <taxon>Eukaryota</taxon>
        <taxon>Fungi</taxon>
        <taxon>Dikarya</taxon>
        <taxon>Ascomycota</taxon>
        <taxon>Pezizomycotina</taxon>
        <taxon>Leotiomycetes</taxon>
        <taxon>Helotiales</taxon>
        <taxon>Sclerotiniaceae</taxon>
        <taxon>Monilinia</taxon>
    </lineage>
</organism>
<evidence type="ECO:0000256" key="1">
    <source>
        <dbReference type="SAM" id="MobiDB-lite"/>
    </source>
</evidence>
<protein>
    <submittedName>
        <fullName evidence="2">Uncharacterized protein</fullName>
    </submittedName>
</protein>
<dbReference type="EMBL" id="VICG01000011">
    <property type="protein sequence ID" value="KAA8567058.1"/>
    <property type="molecule type" value="Genomic_DNA"/>
</dbReference>
<name>A0A5M9JBS7_MONFR</name>
<proteinExistence type="predicted"/>
<accession>A0A5M9JBS7</accession>
<comment type="caution">
    <text evidence="2">The sequence shown here is derived from an EMBL/GenBank/DDBJ whole genome shotgun (WGS) entry which is preliminary data.</text>
</comment>
<gene>
    <name evidence="2" type="ORF">EYC84_010136</name>
</gene>
<keyword evidence="3" id="KW-1185">Reference proteome</keyword>
<feature type="region of interest" description="Disordered" evidence="1">
    <location>
        <begin position="17"/>
        <end position="44"/>
    </location>
</feature>
<feature type="compositionally biased region" description="Basic residues" evidence="1">
    <location>
        <begin position="23"/>
        <end position="33"/>
    </location>
</feature>
<dbReference type="Proteomes" id="UP000322873">
    <property type="component" value="Unassembled WGS sequence"/>
</dbReference>
<dbReference type="AlphaFoldDB" id="A0A5M9JBS7"/>
<reference evidence="2 3" key="1">
    <citation type="submission" date="2019-06" db="EMBL/GenBank/DDBJ databases">
        <title>Genome Sequence of the Brown Rot Fungal Pathogen Monilinia fructicola.</title>
        <authorList>
            <person name="De Miccolis Angelini R.M."/>
            <person name="Landi L."/>
            <person name="Abate D."/>
            <person name="Pollastro S."/>
            <person name="Romanazzi G."/>
            <person name="Faretra F."/>
        </authorList>
    </citation>
    <scope>NUCLEOTIDE SEQUENCE [LARGE SCALE GENOMIC DNA]</scope>
    <source>
        <strain evidence="2 3">Mfrc123</strain>
    </source>
</reference>
<evidence type="ECO:0000313" key="3">
    <source>
        <dbReference type="Proteomes" id="UP000322873"/>
    </source>
</evidence>
<evidence type="ECO:0000313" key="2">
    <source>
        <dbReference type="EMBL" id="KAA8567058.1"/>
    </source>
</evidence>
<sequence>MNFKCWLFDTSSQPSINFINQPQRKRGSSKKKKANGDSASPTVPYLPELIPKSLATMTYEMHCFHRTDRVLVSCLSVRYEM</sequence>